<dbReference type="Proteomes" id="UP000734854">
    <property type="component" value="Unassembled WGS sequence"/>
</dbReference>
<gene>
    <name evidence="11" type="ORF">ZIOFF_014376</name>
</gene>
<evidence type="ECO:0000259" key="10">
    <source>
        <dbReference type="PROSITE" id="PS50808"/>
    </source>
</evidence>
<dbReference type="PANTHER" id="PTHR23272">
    <property type="entry name" value="BED FINGER-RELATED"/>
    <property type="match status" value="1"/>
</dbReference>
<keyword evidence="12" id="KW-1185">Reference proteome</keyword>
<dbReference type="Pfam" id="PF05699">
    <property type="entry name" value="Dimer_Tnp_hAT"/>
    <property type="match status" value="1"/>
</dbReference>
<dbReference type="EMBL" id="JACMSC010000004">
    <property type="protein sequence ID" value="KAG6524467.1"/>
    <property type="molecule type" value="Genomic_DNA"/>
</dbReference>
<dbReference type="InterPro" id="IPR008906">
    <property type="entry name" value="HATC_C_dom"/>
</dbReference>
<name>A0A8J5I0H8_ZINOF</name>
<feature type="compositionally biased region" description="Acidic residues" evidence="9">
    <location>
        <begin position="8"/>
        <end position="20"/>
    </location>
</feature>
<dbReference type="Pfam" id="PF02892">
    <property type="entry name" value="zf-BED"/>
    <property type="match status" value="1"/>
</dbReference>
<proteinExistence type="predicted"/>
<feature type="domain" description="BED-type" evidence="10">
    <location>
        <begin position="53"/>
        <end position="110"/>
    </location>
</feature>
<comment type="subunit">
    <text evidence="2">Homodimer.</text>
</comment>
<sequence>MASQPIDLDQEEDSEEEEPEGAPAVSTTTRDLNVDEETSSQGKASGSGKRKRLLKSKWWQYFEILPKLEGEDLRCKCKACGITYKAESSMGTGNLRRHILNQCLKQKTSDIAQALLEQVDEWGQVEKIFKFLEVFYETTTLFSGVKYPTANLYFPRIFTVQLTISQALQSSDDFMRSMANRMFHKFDKYWKDYNILFAIAVIVDPRFKMQFVEFCYNKLYGHGSNELSLVRSKLVSLFEEYMHMGIASKVSTSSASSSSHSAIDDNASLALNLGSGCMDVLKEFDTFQSLEFIGRAQKSQLELYLEEPTIDRITKLDVLGFWKAHQFRYPDLAQMARDILSVPISTVASESAFSTGGRILDQYRSAMKPDVVEALVCCRDWLAGGKGLTRYFLGFMWNPLSWVMEMAAIMAIALAIGSGKPPDWQDFVGIVVLLVINSTISFLEENNADNVAAVLQLLWLAWLKKRRCSESQSDFVILCSITYSDSCQPSPVCRSPSSVAAFADAVDLVSHWPFPDHEQVDLLRRVDLGNFCYEFTDGYGEWMVVVFQILEIALVLNFWIELEGLLLDFRARGADASSTFTFSSFSSLVPGESFPTVSADLVLEADGAETCLCKMQVANTTTVDTRTAELQCPMVTVVKLTKRSEWTSKRMRRGNELVLEGNREHNRDRKRLAMAVDYVDDAELDSALEGHGVDIVEDDVPEMVVASH</sequence>
<dbReference type="SMART" id="SM00614">
    <property type="entry name" value="ZnF_BED"/>
    <property type="match status" value="1"/>
</dbReference>
<evidence type="ECO:0000256" key="5">
    <source>
        <dbReference type="ARBA" id="ARBA00022833"/>
    </source>
</evidence>
<keyword evidence="7" id="KW-0539">Nucleus</keyword>
<dbReference type="GO" id="GO:0005634">
    <property type="term" value="C:nucleus"/>
    <property type="evidence" value="ECO:0007669"/>
    <property type="project" value="UniProtKB-SubCell"/>
</dbReference>
<keyword evidence="6" id="KW-0238">DNA-binding</keyword>
<dbReference type="GO" id="GO:0003677">
    <property type="term" value="F:DNA binding"/>
    <property type="evidence" value="ECO:0007669"/>
    <property type="project" value="UniProtKB-KW"/>
</dbReference>
<organism evidence="11 12">
    <name type="scientific">Zingiber officinale</name>
    <name type="common">Ginger</name>
    <name type="synonym">Amomum zingiber</name>
    <dbReference type="NCBI Taxonomy" id="94328"/>
    <lineage>
        <taxon>Eukaryota</taxon>
        <taxon>Viridiplantae</taxon>
        <taxon>Streptophyta</taxon>
        <taxon>Embryophyta</taxon>
        <taxon>Tracheophyta</taxon>
        <taxon>Spermatophyta</taxon>
        <taxon>Magnoliopsida</taxon>
        <taxon>Liliopsida</taxon>
        <taxon>Zingiberales</taxon>
        <taxon>Zingiberaceae</taxon>
        <taxon>Zingiber</taxon>
    </lineage>
</organism>
<dbReference type="PROSITE" id="PS50808">
    <property type="entry name" value="ZF_BED"/>
    <property type="match status" value="1"/>
</dbReference>
<dbReference type="SUPFAM" id="SSF53098">
    <property type="entry name" value="Ribonuclease H-like"/>
    <property type="match status" value="1"/>
</dbReference>
<dbReference type="SUPFAM" id="SSF81665">
    <property type="entry name" value="Calcium ATPase, transmembrane domain M"/>
    <property type="match status" value="1"/>
</dbReference>
<evidence type="ECO:0000256" key="4">
    <source>
        <dbReference type="ARBA" id="ARBA00022771"/>
    </source>
</evidence>
<comment type="subcellular location">
    <subcellularLocation>
        <location evidence="1">Nucleus</location>
    </subcellularLocation>
</comment>
<evidence type="ECO:0000256" key="7">
    <source>
        <dbReference type="ARBA" id="ARBA00023242"/>
    </source>
</evidence>
<dbReference type="InterPro" id="IPR012337">
    <property type="entry name" value="RNaseH-like_sf"/>
</dbReference>
<keyword evidence="3" id="KW-0479">Metal-binding</keyword>
<dbReference type="InterPro" id="IPR025525">
    <property type="entry name" value="hAT-like_transposase_RNase-H"/>
</dbReference>
<dbReference type="AlphaFoldDB" id="A0A8J5I0H8"/>
<dbReference type="Gene3D" id="1.20.1110.10">
    <property type="entry name" value="Calcium-transporting ATPase, transmembrane domain"/>
    <property type="match status" value="1"/>
</dbReference>
<evidence type="ECO:0000313" key="11">
    <source>
        <dbReference type="EMBL" id="KAG6524467.1"/>
    </source>
</evidence>
<keyword evidence="4 8" id="KW-0863">Zinc-finger</keyword>
<evidence type="ECO:0000256" key="6">
    <source>
        <dbReference type="ARBA" id="ARBA00023125"/>
    </source>
</evidence>
<dbReference type="GO" id="GO:0008270">
    <property type="term" value="F:zinc ion binding"/>
    <property type="evidence" value="ECO:0007669"/>
    <property type="project" value="UniProtKB-KW"/>
</dbReference>
<keyword evidence="5" id="KW-0862">Zinc</keyword>
<dbReference type="PANTHER" id="PTHR23272:SF192">
    <property type="entry name" value="ZINC FINGER BED DOMAIN-CONTAINING PROTEIN DAYSLEEPER-LIKE"/>
    <property type="match status" value="1"/>
</dbReference>
<comment type="caution">
    <text evidence="11">The sequence shown here is derived from an EMBL/GenBank/DDBJ whole genome shotgun (WGS) entry which is preliminary data.</text>
</comment>
<evidence type="ECO:0000256" key="1">
    <source>
        <dbReference type="ARBA" id="ARBA00004123"/>
    </source>
</evidence>
<evidence type="ECO:0000256" key="2">
    <source>
        <dbReference type="ARBA" id="ARBA00011738"/>
    </source>
</evidence>
<dbReference type="GO" id="GO:0046983">
    <property type="term" value="F:protein dimerization activity"/>
    <property type="evidence" value="ECO:0007669"/>
    <property type="project" value="InterPro"/>
</dbReference>
<dbReference type="InterPro" id="IPR003656">
    <property type="entry name" value="Znf_BED"/>
</dbReference>
<evidence type="ECO:0000256" key="8">
    <source>
        <dbReference type="PROSITE-ProRule" id="PRU00027"/>
    </source>
</evidence>
<reference evidence="11 12" key="1">
    <citation type="submission" date="2020-08" db="EMBL/GenBank/DDBJ databases">
        <title>Plant Genome Project.</title>
        <authorList>
            <person name="Zhang R.-G."/>
        </authorList>
    </citation>
    <scope>NUCLEOTIDE SEQUENCE [LARGE SCALE GENOMIC DNA]</scope>
    <source>
        <tissue evidence="11">Rhizome</tissue>
    </source>
</reference>
<feature type="region of interest" description="Disordered" evidence="9">
    <location>
        <begin position="1"/>
        <end position="48"/>
    </location>
</feature>
<dbReference type="Pfam" id="PF14372">
    <property type="entry name" value="hAT-like_RNase-H"/>
    <property type="match status" value="1"/>
</dbReference>
<dbReference type="InterPro" id="IPR023298">
    <property type="entry name" value="ATPase_P-typ_TM_dom_sf"/>
</dbReference>
<protein>
    <recommendedName>
        <fullName evidence="10">BED-type domain-containing protein</fullName>
    </recommendedName>
</protein>
<accession>A0A8J5I0H8</accession>
<evidence type="ECO:0000256" key="3">
    <source>
        <dbReference type="ARBA" id="ARBA00022723"/>
    </source>
</evidence>
<evidence type="ECO:0000313" key="12">
    <source>
        <dbReference type="Proteomes" id="UP000734854"/>
    </source>
</evidence>
<evidence type="ECO:0000256" key="9">
    <source>
        <dbReference type="SAM" id="MobiDB-lite"/>
    </source>
</evidence>